<evidence type="ECO:0000256" key="1">
    <source>
        <dbReference type="ARBA" id="ARBA00022658"/>
    </source>
</evidence>
<dbReference type="PANTHER" id="PTHR22826">
    <property type="entry name" value="RHO GUANINE EXCHANGE FACTOR-RELATED"/>
    <property type="match status" value="1"/>
</dbReference>
<accession>A0ABD1JM11</accession>
<dbReference type="Pfam" id="PF23323">
    <property type="entry name" value="Spectrin_6"/>
    <property type="match status" value="1"/>
</dbReference>
<name>A0ABD1JM11_9TELE</name>
<proteinExistence type="predicted"/>
<keyword evidence="1" id="KW-0344">Guanine-nucleotide releasing factor</keyword>
<dbReference type="InterPro" id="IPR056804">
    <property type="entry name" value="Spectrin_SESTD1"/>
</dbReference>
<dbReference type="AlphaFoldDB" id="A0ABD1JM11"/>
<dbReference type="Proteomes" id="UP001591681">
    <property type="component" value="Unassembled WGS sequence"/>
</dbReference>
<dbReference type="PANTHER" id="PTHR22826:SF106">
    <property type="entry name" value="TRIO, ISOFORM A"/>
    <property type="match status" value="1"/>
</dbReference>
<dbReference type="FunFam" id="1.20.58.60:FF:000032">
    <property type="entry name" value="Kalirin RhoGEF kinase b"/>
    <property type="match status" value="1"/>
</dbReference>
<dbReference type="InterPro" id="IPR058918">
    <property type="entry name" value="KALRN/TRIO-like_spectrin"/>
</dbReference>
<comment type="caution">
    <text evidence="4">The sequence shown here is derived from an EMBL/GenBank/DDBJ whole genome shotgun (WGS) entry which is preliminary data.</text>
</comment>
<dbReference type="Pfam" id="PF24915">
    <property type="entry name" value="Spectrin_SESTD1"/>
    <property type="match status" value="1"/>
</dbReference>
<reference evidence="4 5" key="1">
    <citation type="submission" date="2024-09" db="EMBL/GenBank/DDBJ databases">
        <title>A chromosome-level genome assembly of Gray's grenadier anchovy, Coilia grayii.</title>
        <authorList>
            <person name="Fu Z."/>
        </authorList>
    </citation>
    <scope>NUCLEOTIDE SEQUENCE [LARGE SCALE GENOMIC DNA]</scope>
    <source>
        <strain evidence="4">G4</strain>
        <tissue evidence="4">Muscle</tissue>
    </source>
</reference>
<dbReference type="Pfam" id="PF00435">
    <property type="entry name" value="Spectrin"/>
    <property type="match status" value="1"/>
</dbReference>
<feature type="domain" description="SESTD1-like spectrin repeats region" evidence="3">
    <location>
        <begin position="96"/>
        <end position="203"/>
    </location>
</feature>
<keyword evidence="5" id="KW-1185">Reference proteome</keyword>
<evidence type="ECO:0000259" key="2">
    <source>
        <dbReference type="Pfam" id="PF23323"/>
    </source>
</evidence>
<dbReference type="SMART" id="SM00150">
    <property type="entry name" value="SPEC"/>
    <property type="match status" value="4"/>
</dbReference>
<evidence type="ECO:0000259" key="3">
    <source>
        <dbReference type="Pfam" id="PF24915"/>
    </source>
</evidence>
<dbReference type="GO" id="GO:0005085">
    <property type="term" value="F:guanyl-nucleotide exchange factor activity"/>
    <property type="evidence" value="ECO:0007669"/>
    <property type="project" value="UniProtKB-KW"/>
</dbReference>
<dbReference type="EMBL" id="JBHFQA010000014">
    <property type="protein sequence ID" value="KAL2088187.1"/>
    <property type="molecule type" value="Genomic_DNA"/>
</dbReference>
<evidence type="ECO:0000313" key="4">
    <source>
        <dbReference type="EMBL" id="KAL2088187.1"/>
    </source>
</evidence>
<dbReference type="SUPFAM" id="SSF46966">
    <property type="entry name" value="Spectrin repeat"/>
    <property type="match status" value="3"/>
</dbReference>
<dbReference type="Gene3D" id="1.20.58.60">
    <property type="match status" value="3"/>
</dbReference>
<protein>
    <submittedName>
        <fullName evidence="4">Uncharacterized protein</fullName>
    </submittedName>
</protein>
<dbReference type="InterPro" id="IPR018159">
    <property type="entry name" value="Spectrin/alpha-actinin"/>
</dbReference>
<evidence type="ECO:0000313" key="5">
    <source>
        <dbReference type="Proteomes" id="UP001591681"/>
    </source>
</evidence>
<dbReference type="InterPro" id="IPR002017">
    <property type="entry name" value="Spectrin_repeat"/>
</dbReference>
<organism evidence="4 5">
    <name type="scientific">Coilia grayii</name>
    <name type="common">Gray's grenadier anchovy</name>
    <dbReference type="NCBI Taxonomy" id="363190"/>
    <lineage>
        <taxon>Eukaryota</taxon>
        <taxon>Metazoa</taxon>
        <taxon>Chordata</taxon>
        <taxon>Craniata</taxon>
        <taxon>Vertebrata</taxon>
        <taxon>Euteleostomi</taxon>
        <taxon>Actinopterygii</taxon>
        <taxon>Neopterygii</taxon>
        <taxon>Teleostei</taxon>
        <taxon>Clupei</taxon>
        <taxon>Clupeiformes</taxon>
        <taxon>Clupeoidei</taxon>
        <taxon>Engraulidae</taxon>
        <taxon>Coilinae</taxon>
        <taxon>Coilia</taxon>
    </lineage>
</organism>
<gene>
    <name evidence="4" type="ORF">ACEWY4_017015</name>
</gene>
<dbReference type="InterPro" id="IPR051336">
    <property type="entry name" value="RhoGEF_Guanine_NuclExch_SF"/>
</dbReference>
<feature type="domain" description="Kalirin/TRIO-like spectrin repeats" evidence="2">
    <location>
        <begin position="538"/>
        <end position="616"/>
    </location>
</feature>
<sequence length="618" mass="70258">MFEWISHNRELFLQGHTEIGKSHQHASDLQAQHDHFAMNSMNAYVNITRIVSVAGRLCEAGHYAGQQVEQVSGQLEQEWKAFAAALEERSAILTMSSVFHQKAEQFLSSIDGWTKTCNEGGLPSAVPELEGAIHNHQTLCDQVTTAYNEVSQKGKTLLDVLQRPQPPADSGSLTSGADYSQAVRSVLEVVHEVLHQQRRLEALLQHRKLRLHQRLQLCVFQQDVQQVLDWIENHGEAFLSKHTGVGKSVHRARALQKRHDDFQEVAQNTYTNADKLLEHAEQLAQTGECDPEEIYSDVDINTYTNADKLLEAAEQLAQTGECDPEEIYSDVDTKECNTYTNADKLLEAAEQLAQTGECDPEEIYSDVDINTYTNADKLLEAAEQLAQTGECDPEEIYSAAHHLELKVQEFVHRVEQRKLLLDLSVAFHTHTKELWTWMEELQKGLVEQVSSGSVDEVQELIRQFQQQQSSTLDATLNVIKEGEELIQHLRDSALASNRLPHASSVAHIEGVLQQLDEAQVHMEELFHERRIKLDIFLQLRIFEQYGLEVTGELDAWKQELQRQAGDFNAEELPLAEQRLHRHTERKMAMNNMTFEVIQQGQDLHQYIMEVQASALCLQ</sequence>